<dbReference type="AlphaFoldDB" id="A0AAJ6MJ35"/>
<name>A0AAJ6MJ35_LACLC</name>
<dbReference type="RefSeq" id="WP_231722547.1">
    <property type="nucleotide sequence ID" value="NZ_CP015907.2"/>
</dbReference>
<accession>A0AAJ6MJ35</accession>
<gene>
    <name evidence="1" type="ORF">LLUC109_02855</name>
</gene>
<reference evidence="1 2" key="1">
    <citation type="journal article" date="2017" name="BMC Genomics">
        <title>Comparative and functional genomics of the Lactococcus lactis taxon; insights into evolution and niche adaptation.</title>
        <authorList>
            <person name="Kelleher P."/>
            <person name="Bottacini F."/>
            <person name="Mahony J."/>
            <person name="Kilcawley K.N."/>
            <person name="van Sinderen D."/>
        </authorList>
    </citation>
    <scope>NUCLEOTIDE SEQUENCE [LARGE SCALE GENOMIC DNA]</scope>
    <source>
        <strain evidence="1 2">UC109</strain>
    </source>
</reference>
<evidence type="ECO:0000313" key="2">
    <source>
        <dbReference type="Proteomes" id="UP000192016"/>
    </source>
</evidence>
<proteinExistence type="predicted"/>
<sequence>MRDLLTERSANLKRSSVPSVNSISMLLPKPNWLLSKSKPISMNIFLSFSCASPLC</sequence>
<evidence type="ECO:0000313" key="1">
    <source>
        <dbReference type="EMBL" id="WOW94059.1"/>
    </source>
</evidence>
<dbReference type="EMBL" id="CP015907">
    <property type="protein sequence ID" value="WOW94059.1"/>
    <property type="molecule type" value="Genomic_DNA"/>
</dbReference>
<protein>
    <submittedName>
        <fullName evidence="1">Uncharacterized protein</fullName>
    </submittedName>
</protein>
<organism evidence="1 2">
    <name type="scientific">Lactococcus lactis subsp. cremoris</name>
    <name type="common">Streptococcus cremoris</name>
    <dbReference type="NCBI Taxonomy" id="1359"/>
    <lineage>
        <taxon>Bacteria</taxon>
        <taxon>Bacillati</taxon>
        <taxon>Bacillota</taxon>
        <taxon>Bacilli</taxon>
        <taxon>Lactobacillales</taxon>
        <taxon>Streptococcaceae</taxon>
        <taxon>Lactococcus</taxon>
    </lineage>
</organism>
<dbReference type="Proteomes" id="UP000192016">
    <property type="component" value="Chromosome"/>
</dbReference>